<name>A0A1F7HK83_9BACT</name>
<evidence type="ECO:0000256" key="1">
    <source>
        <dbReference type="SAM" id="Phobius"/>
    </source>
</evidence>
<dbReference type="EMBL" id="MFZV01000017">
    <property type="protein sequence ID" value="OGK31182.1"/>
    <property type="molecule type" value="Genomic_DNA"/>
</dbReference>
<dbReference type="AlphaFoldDB" id="A0A1F7HK83"/>
<evidence type="ECO:0000259" key="2">
    <source>
        <dbReference type="PROSITE" id="PS51782"/>
    </source>
</evidence>
<dbReference type="PANTHER" id="PTHR34700">
    <property type="entry name" value="POTASSIUM BINDING PROTEIN KBP"/>
    <property type="match status" value="1"/>
</dbReference>
<dbReference type="SMART" id="SM00257">
    <property type="entry name" value="LysM"/>
    <property type="match status" value="2"/>
</dbReference>
<dbReference type="Proteomes" id="UP000177199">
    <property type="component" value="Unassembled WGS sequence"/>
</dbReference>
<accession>A0A1F7HK83</accession>
<protein>
    <recommendedName>
        <fullName evidence="2">LysM domain-containing protein</fullName>
    </recommendedName>
</protein>
<feature type="transmembrane region" description="Helical" evidence="1">
    <location>
        <begin position="20"/>
        <end position="40"/>
    </location>
</feature>
<keyword evidence="1" id="KW-0812">Transmembrane</keyword>
<reference evidence="3 4" key="1">
    <citation type="journal article" date="2016" name="Nat. Commun.">
        <title>Thousands of microbial genomes shed light on interconnected biogeochemical processes in an aquifer system.</title>
        <authorList>
            <person name="Anantharaman K."/>
            <person name="Brown C.T."/>
            <person name="Hug L.A."/>
            <person name="Sharon I."/>
            <person name="Castelle C.J."/>
            <person name="Probst A.J."/>
            <person name="Thomas B.C."/>
            <person name="Singh A."/>
            <person name="Wilkins M.J."/>
            <person name="Karaoz U."/>
            <person name="Brodie E.L."/>
            <person name="Williams K.H."/>
            <person name="Hubbard S.S."/>
            <person name="Banfield J.F."/>
        </authorList>
    </citation>
    <scope>NUCLEOTIDE SEQUENCE [LARGE SCALE GENOMIC DNA]</scope>
</reference>
<sequence length="194" mass="21451">MANWNQRFNQTVNSVKQKPANFVLGLIVLIILVITIAFAFKSPADDLKETSEKSALTKIKELFTGSDKDEKSGESNVYIVKEGDHLWKIAEEAYGSGYNAYDVAEANNIVDPNLIEVGQELTLPEVEAKTSTVTGDTAETTVQQPKQYTVLAGDHLWGIAQKVYNDPYKWSAISQANNLVNPNYLEVGQVLMLP</sequence>
<proteinExistence type="predicted"/>
<dbReference type="Pfam" id="PF01476">
    <property type="entry name" value="LysM"/>
    <property type="match status" value="2"/>
</dbReference>
<dbReference type="InterPro" id="IPR052196">
    <property type="entry name" value="Bact_Kbp"/>
</dbReference>
<comment type="caution">
    <text evidence="3">The sequence shown here is derived from an EMBL/GenBank/DDBJ whole genome shotgun (WGS) entry which is preliminary data.</text>
</comment>
<dbReference type="CDD" id="cd00118">
    <property type="entry name" value="LysM"/>
    <property type="match status" value="2"/>
</dbReference>
<keyword evidence="1" id="KW-1133">Transmembrane helix</keyword>
<dbReference type="PANTHER" id="PTHR34700:SF4">
    <property type="entry name" value="PHAGE-LIKE ELEMENT PBSX PROTEIN XKDP"/>
    <property type="match status" value="1"/>
</dbReference>
<dbReference type="Gene3D" id="3.10.350.10">
    <property type="entry name" value="LysM domain"/>
    <property type="match status" value="2"/>
</dbReference>
<dbReference type="InterPro" id="IPR036779">
    <property type="entry name" value="LysM_dom_sf"/>
</dbReference>
<gene>
    <name evidence="3" type="ORF">A3F29_01650</name>
</gene>
<dbReference type="SUPFAM" id="SSF54106">
    <property type="entry name" value="LysM domain"/>
    <property type="match status" value="2"/>
</dbReference>
<feature type="domain" description="LysM" evidence="2">
    <location>
        <begin position="146"/>
        <end position="193"/>
    </location>
</feature>
<dbReference type="PROSITE" id="PS51782">
    <property type="entry name" value="LYSM"/>
    <property type="match status" value="2"/>
</dbReference>
<feature type="domain" description="LysM" evidence="2">
    <location>
        <begin position="76"/>
        <end position="123"/>
    </location>
</feature>
<evidence type="ECO:0000313" key="3">
    <source>
        <dbReference type="EMBL" id="OGK31182.1"/>
    </source>
</evidence>
<keyword evidence="1" id="KW-0472">Membrane</keyword>
<dbReference type="InterPro" id="IPR018392">
    <property type="entry name" value="LysM"/>
</dbReference>
<evidence type="ECO:0000313" key="4">
    <source>
        <dbReference type="Proteomes" id="UP000177199"/>
    </source>
</evidence>
<organism evidence="3 4">
    <name type="scientific">Candidatus Roizmanbacteria bacterium RIFCSPHIGHO2_12_FULL_33_9</name>
    <dbReference type="NCBI Taxonomy" id="1802045"/>
    <lineage>
        <taxon>Bacteria</taxon>
        <taxon>Candidatus Roizmaniibacteriota</taxon>
    </lineage>
</organism>